<dbReference type="OrthoDB" id="305468at2"/>
<keyword evidence="5" id="KW-1185">Reference proteome</keyword>
<dbReference type="InParanoid" id="Q9X2I0"/>
<proteinExistence type="inferred from homology"/>
<dbReference type="EnsemblBacteria" id="AAD36928">
    <property type="protein sequence ID" value="AAD36928"/>
    <property type="gene ID" value="TM_1866"/>
</dbReference>
<dbReference type="PANTHER" id="PTHR33392:SF6">
    <property type="entry name" value="POLYISOPRENYL-TEICHOIC ACID--PEPTIDOGLYCAN TEICHOIC ACID TRANSFERASE TAGU"/>
    <property type="match status" value="1"/>
</dbReference>
<dbReference type="PIR" id="C72202">
    <property type="entry name" value="C72202"/>
</dbReference>
<evidence type="ECO:0000313" key="4">
    <source>
        <dbReference type="EMBL" id="AAD36928.1"/>
    </source>
</evidence>
<dbReference type="Proteomes" id="UP000008183">
    <property type="component" value="Chromosome"/>
</dbReference>
<comment type="similarity">
    <text evidence="1">Belongs to the LytR/CpsA/Psr (LCP) family.</text>
</comment>
<dbReference type="Pfam" id="PF03816">
    <property type="entry name" value="LytR_cpsA_psr"/>
    <property type="match status" value="1"/>
</dbReference>
<dbReference type="PaxDb" id="243274-THEMA_04840"/>
<evidence type="ECO:0000256" key="2">
    <source>
        <dbReference type="SAM" id="Phobius"/>
    </source>
</evidence>
<dbReference type="EMBL" id="AE000512">
    <property type="protein sequence ID" value="AAD36928.1"/>
    <property type="molecule type" value="Genomic_DNA"/>
</dbReference>
<gene>
    <name evidence="4" type="ordered locus">TM_1866</name>
</gene>
<dbReference type="PATRIC" id="fig|243274.5.peg.1887"/>
<feature type="transmembrane region" description="Helical" evidence="2">
    <location>
        <begin position="65"/>
        <end position="85"/>
    </location>
</feature>
<dbReference type="InterPro" id="IPR050922">
    <property type="entry name" value="LytR/CpsA/Psr_CW_biosynth"/>
</dbReference>
<feature type="domain" description="Cell envelope-related transcriptional attenuator" evidence="3">
    <location>
        <begin position="117"/>
        <end position="260"/>
    </location>
</feature>
<accession>Q9X2I0</accession>
<evidence type="ECO:0000259" key="3">
    <source>
        <dbReference type="Pfam" id="PF03816"/>
    </source>
</evidence>
<name>Q9X2I0_THEMA</name>
<evidence type="ECO:0000313" key="5">
    <source>
        <dbReference type="Proteomes" id="UP000008183"/>
    </source>
</evidence>
<dbReference type="AlphaFoldDB" id="Q9X2I0"/>
<sequence length="457" mass="52507">MRSRASPSALFLSTSIRTISLAKPFIRSAKAVLEPTLPSPTIPIFIRITSPVIEYSQGDIVLKKIFLSLSISLAFFLIISSFFLLDKMVSYLFKGEVKNPYVFLVLGKDKEIEHTVRTDVIVVGVLDWKKGNLSFVSIPRDLMIEGKKINAIYNTYGMEKLFQIIESLLGQKPDSYVIFNYEAFKILVDELGPIEVIPNEVMFYEDLSQNLVIDFKPGVPYKLNGEQLLAYIRYRKDSMGDLARIERQKDVLKKLLSKALSRNPLEISVLYKKISPYIETDIGLPEILTLFSKLKNSVRVSFSTLPYNVDSDGSIFVDEKRLVSFKENLIGSSVQEKYRVNFLVVNTSSLVSRVFEANLRGVWKDRVGFEPDRVVWEDVGISQKFEGDHVFIGEPEKEDYILEILRKAHPSRHFTVHRFDRPEDYTMYYTILESLAKNRIYPDFPVSALILIDDFRE</sequence>
<dbReference type="NCBIfam" id="TIGR00350">
    <property type="entry name" value="lytR_cpsA_psr"/>
    <property type="match status" value="1"/>
</dbReference>
<dbReference type="InterPro" id="IPR004474">
    <property type="entry name" value="LytR_CpsA_psr"/>
</dbReference>
<dbReference type="Gene3D" id="3.40.630.190">
    <property type="entry name" value="LCP protein"/>
    <property type="match status" value="1"/>
</dbReference>
<keyword evidence="2" id="KW-0812">Transmembrane</keyword>
<evidence type="ECO:0000256" key="1">
    <source>
        <dbReference type="ARBA" id="ARBA00006068"/>
    </source>
</evidence>
<dbReference type="PANTHER" id="PTHR33392">
    <property type="entry name" value="POLYISOPRENYL-TEICHOIC ACID--PEPTIDOGLYCAN TEICHOIC ACID TRANSFERASE TAGU"/>
    <property type="match status" value="1"/>
</dbReference>
<reference evidence="4 5" key="1">
    <citation type="journal article" date="1999" name="Nature">
        <title>Evidence for lateral gene transfer between Archaea and Bacteria from genome sequence of Thermotoga maritima.</title>
        <authorList>
            <person name="Nelson K.E."/>
            <person name="Clayton R.A."/>
            <person name="Gill S.R."/>
            <person name="Gwinn M.L."/>
            <person name="Dodson R.J."/>
            <person name="Haft D.H."/>
            <person name="Hickey E.K."/>
            <person name="Peterson J.D."/>
            <person name="Nelson W.C."/>
            <person name="Ketchum K.A."/>
            <person name="McDonald L."/>
            <person name="Utterback T.R."/>
            <person name="Malek J.A."/>
            <person name="Linher K.D."/>
            <person name="Garrett M.M."/>
            <person name="Stewart A.M."/>
            <person name="Cotton M.D."/>
            <person name="Pratt M.S."/>
            <person name="Phillips C.A."/>
            <person name="Richardson D."/>
            <person name="Heidelberg J."/>
            <person name="Sutton G.G."/>
            <person name="Fleischmann R.D."/>
            <person name="White O."/>
            <person name="Salzberg S.L."/>
            <person name="Smith H.O."/>
            <person name="Venter J.C."/>
            <person name="Fraser C.M."/>
        </authorList>
    </citation>
    <scope>NUCLEOTIDE SEQUENCE [LARGE SCALE GENOMIC DNA]</scope>
    <source>
        <strain evidence="5">ATCC 43589 / DSM 3109 / JCM 10099 / NBRC 100826 / MSB8</strain>
    </source>
</reference>
<keyword evidence="2" id="KW-1133">Transmembrane helix</keyword>
<dbReference type="FunCoup" id="Q9X2I0">
    <property type="interactions" value="69"/>
</dbReference>
<dbReference type="KEGG" id="tma:TM1866"/>
<protein>
    <submittedName>
        <fullName evidence="4">Membrane bound protein LytR, putative</fullName>
    </submittedName>
</protein>
<organism evidence="4 5">
    <name type="scientific">Thermotoga maritima (strain ATCC 43589 / DSM 3109 / JCM 10099 / NBRC 100826 / MSB8)</name>
    <dbReference type="NCBI Taxonomy" id="243274"/>
    <lineage>
        <taxon>Bacteria</taxon>
        <taxon>Thermotogati</taxon>
        <taxon>Thermotogota</taxon>
        <taxon>Thermotogae</taxon>
        <taxon>Thermotogales</taxon>
        <taxon>Thermotogaceae</taxon>
        <taxon>Thermotoga</taxon>
    </lineage>
</organism>
<keyword evidence="2" id="KW-0472">Membrane</keyword>